<comment type="similarity">
    <text evidence="1 8">Belongs to the mannose-6-phosphate isomerase type 2 family.</text>
</comment>
<comment type="catalytic activity">
    <reaction evidence="7">
        <text>alpha-D-mannose 1-phosphate + GTP + H(+) = GDP-alpha-D-mannose + diphosphate</text>
        <dbReference type="Rhea" id="RHEA:15229"/>
        <dbReference type="ChEBI" id="CHEBI:15378"/>
        <dbReference type="ChEBI" id="CHEBI:33019"/>
        <dbReference type="ChEBI" id="CHEBI:37565"/>
        <dbReference type="ChEBI" id="CHEBI:57527"/>
        <dbReference type="ChEBI" id="CHEBI:58409"/>
        <dbReference type="EC" id="2.7.7.13"/>
    </reaction>
</comment>
<keyword evidence="12" id="KW-0413">Isomerase</keyword>
<dbReference type="RefSeq" id="WP_102247778.1">
    <property type="nucleotide sequence ID" value="NZ_CP025682.1"/>
</dbReference>
<evidence type="ECO:0000256" key="3">
    <source>
        <dbReference type="ARBA" id="ARBA00022679"/>
    </source>
</evidence>
<dbReference type="InterPro" id="IPR001538">
    <property type="entry name" value="Man6P_isomerase-2_C"/>
</dbReference>
<dbReference type="CDD" id="cd02509">
    <property type="entry name" value="GDP-M1P_Guanylyltransferase"/>
    <property type="match status" value="1"/>
</dbReference>
<dbReference type="PANTHER" id="PTHR46390">
    <property type="entry name" value="MANNOSE-1-PHOSPHATE GUANYLYLTRANSFERASE"/>
    <property type="match status" value="1"/>
</dbReference>
<dbReference type="InterPro" id="IPR054566">
    <property type="entry name" value="ManC/GMP-like_b-helix"/>
</dbReference>
<gene>
    <name evidence="12" type="ORF">C0099_12795</name>
</gene>
<dbReference type="InterPro" id="IPR029044">
    <property type="entry name" value="Nucleotide-diphossugar_trans"/>
</dbReference>
<evidence type="ECO:0000256" key="2">
    <source>
        <dbReference type="ARBA" id="ARBA00012387"/>
    </source>
</evidence>
<dbReference type="InterPro" id="IPR014710">
    <property type="entry name" value="RmlC-like_jellyroll"/>
</dbReference>
<name>A0A2I6S8Z7_9RHOO</name>
<dbReference type="KEGG" id="atw:C0099_12795"/>
<feature type="domain" description="Mannose-6-phosphate isomerase type II C-terminal" evidence="10">
    <location>
        <begin position="370"/>
        <end position="483"/>
    </location>
</feature>
<evidence type="ECO:0000256" key="4">
    <source>
        <dbReference type="ARBA" id="ARBA00022695"/>
    </source>
</evidence>
<protein>
    <recommendedName>
        <fullName evidence="2">mannose-1-phosphate guanylyltransferase</fullName>
        <ecNumber evidence="2">2.7.7.13</ecNumber>
    </recommendedName>
</protein>
<dbReference type="InterPro" id="IPR011051">
    <property type="entry name" value="RmlC_Cupin_sf"/>
</dbReference>
<evidence type="ECO:0000259" key="10">
    <source>
        <dbReference type="Pfam" id="PF01050"/>
    </source>
</evidence>
<evidence type="ECO:0000259" key="9">
    <source>
        <dbReference type="Pfam" id="PF00483"/>
    </source>
</evidence>
<dbReference type="GO" id="GO:0005525">
    <property type="term" value="F:GTP binding"/>
    <property type="evidence" value="ECO:0007669"/>
    <property type="project" value="UniProtKB-KW"/>
</dbReference>
<dbReference type="GO" id="GO:0009298">
    <property type="term" value="P:GDP-mannose biosynthetic process"/>
    <property type="evidence" value="ECO:0007669"/>
    <property type="project" value="TreeGrafter"/>
</dbReference>
<evidence type="ECO:0000313" key="13">
    <source>
        <dbReference type="Proteomes" id="UP000242205"/>
    </source>
</evidence>
<dbReference type="InterPro" id="IPR049577">
    <property type="entry name" value="GMPP_N"/>
</dbReference>
<dbReference type="FunFam" id="3.90.550.10:FF:000046">
    <property type="entry name" value="Mannose-1-phosphate guanylyltransferase (GDP)"/>
    <property type="match status" value="1"/>
</dbReference>
<evidence type="ECO:0000256" key="8">
    <source>
        <dbReference type="RuleBase" id="RU004190"/>
    </source>
</evidence>
<evidence type="ECO:0000259" key="11">
    <source>
        <dbReference type="Pfam" id="PF22640"/>
    </source>
</evidence>
<sequence>MPVFSDKPSIQPVLLCGGAGTRLWPLSRADYPKQFLAFGSAHTMLQQTMLRTHGLERLGDVRDPVVVCQAAHRFIAAQQLAEVGVRQAALVLEPAGRNTAPALTLAALQAVADGADPVLLAMPADHLMRDVAAFHAAVEHGFADACAGAMITFGITPRHAETGYGYIRADAAGSAPVRDVLAFVEKPDAATAQAYVESGDYLWNSGIFMVRASRWLAAIERFRPDIHTACARALDLAARDADFIRPDATAFEACPGDSIDYAVMERLPDDSTLGMRARVVAMDAGWSDVGSWDALWAELDHDPDGNATTGDCVLSGVRDTLVHAEAGRLVAVVGVSGLVVVATPDAVLVADRRNAQQVKQLVEQLRGARRDITANHRKVHRPWGWYDSVDAGERFQVKRIVVNPGASLSLQMHHHRAEHWVVVRGTAQVTRGDDTFLLAENESTFIPVGEKHRLLNPGKVPLEIVEVQSGGYLGEDDIVRFDDCYGR</sequence>
<proteinExistence type="inferred from homology"/>
<dbReference type="Proteomes" id="UP000242205">
    <property type="component" value="Chromosome"/>
</dbReference>
<evidence type="ECO:0000256" key="5">
    <source>
        <dbReference type="ARBA" id="ARBA00022741"/>
    </source>
</evidence>
<feature type="domain" description="Nucleotidyl transferase" evidence="9">
    <location>
        <begin position="12"/>
        <end position="299"/>
    </location>
</feature>
<dbReference type="GO" id="GO:0004475">
    <property type="term" value="F:mannose-1-phosphate guanylyltransferase (GTP) activity"/>
    <property type="evidence" value="ECO:0007669"/>
    <property type="project" value="UniProtKB-EC"/>
</dbReference>
<accession>A0A2I6S8Z7</accession>
<dbReference type="Pfam" id="PF22640">
    <property type="entry name" value="ManC_GMP_beta-helix"/>
    <property type="match status" value="1"/>
</dbReference>
<dbReference type="Gene3D" id="3.90.550.10">
    <property type="entry name" value="Spore Coat Polysaccharide Biosynthesis Protein SpsA, Chain A"/>
    <property type="match status" value="1"/>
</dbReference>
<evidence type="ECO:0000256" key="7">
    <source>
        <dbReference type="ARBA" id="ARBA00047343"/>
    </source>
</evidence>
<reference evidence="12 13" key="1">
    <citation type="submission" date="2018-01" db="EMBL/GenBank/DDBJ databases">
        <authorList>
            <person name="Fu G.-Y."/>
        </authorList>
    </citation>
    <scope>NUCLEOTIDE SEQUENCE [LARGE SCALE GENOMIC DNA]</scope>
    <source>
        <strain evidence="12 13">SY39</strain>
    </source>
</reference>
<dbReference type="FunFam" id="2.60.120.10:FF:000032">
    <property type="entry name" value="Mannose-1-phosphate guanylyltransferase/mannose-6-phosphate isomerase"/>
    <property type="match status" value="1"/>
</dbReference>
<dbReference type="EC" id="2.7.7.13" evidence="2"/>
<keyword evidence="3 12" id="KW-0808">Transferase</keyword>
<dbReference type="CDD" id="cd02213">
    <property type="entry name" value="cupin_PMI_typeII_C"/>
    <property type="match status" value="1"/>
</dbReference>
<dbReference type="Pfam" id="PF01050">
    <property type="entry name" value="MannoseP_isomer"/>
    <property type="match status" value="1"/>
</dbReference>
<dbReference type="InterPro" id="IPR006375">
    <property type="entry name" value="Man1P_GuaTrfase/Man6P_Isoase"/>
</dbReference>
<dbReference type="SUPFAM" id="SSF53448">
    <property type="entry name" value="Nucleotide-diphospho-sugar transferases"/>
    <property type="match status" value="1"/>
</dbReference>
<dbReference type="OrthoDB" id="9806359at2"/>
<dbReference type="GO" id="GO:0000271">
    <property type="term" value="P:polysaccharide biosynthetic process"/>
    <property type="evidence" value="ECO:0007669"/>
    <property type="project" value="InterPro"/>
</dbReference>
<dbReference type="InterPro" id="IPR005835">
    <property type="entry name" value="NTP_transferase_dom"/>
</dbReference>
<dbReference type="Gene3D" id="2.60.120.10">
    <property type="entry name" value="Jelly Rolls"/>
    <property type="match status" value="1"/>
</dbReference>
<feature type="domain" description="MannoseP isomerase/GMP-like beta-helix" evidence="11">
    <location>
        <begin position="319"/>
        <end position="365"/>
    </location>
</feature>
<dbReference type="Pfam" id="PF00483">
    <property type="entry name" value="NTP_transferase"/>
    <property type="match status" value="1"/>
</dbReference>
<keyword evidence="4 12" id="KW-0548">Nucleotidyltransferase</keyword>
<keyword evidence="6" id="KW-0342">GTP-binding</keyword>
<evidence type="ECO:0000256" key="6">
    <source>
        <dbReference type="ARBA" id="ARBA00023134"/>
    </source>
</evidence>
<dbReference type="InterPro" id="IPR051161">
    <property type="entry name" value="Mannose-6P_isomerase_type2"/>
</dbReference>
<keyword evidence="13" id="KW-1185">Reference proteome</keyword>
<dbReference type="EMBL" id="CP025682">
    <property type="protein sequence ID" value="AUN95733.1"/>
    <property type="molecule type" value="Genomic_DNA"/>
</dbReference>
<evidence type="ECO:0000313" key="12">
    <source>
        <dbReference type="EMBL" id="AUN95733.1"/>
    </source>
</evidence>
<keyword evidence="5" id="KW-0547">Nucleotide-binding</keyword>
<dbReference type="GO" id="GO:0016853">
    <property type="term" value="F:isomerase activity"/>
    <property type="evidence" value="ECO:0007669"/>
    <property type="project" value="UniProtKB-KW"/>
</dbReference>
<organism evidence="12 13">
    <name type="scientific">Pseudazoarcus pumilus</name>
    <dbReference type="NCBI Taxonomy" id="2067960"/>
    <lineage>
        <taxon>Bacteria</taxon>
        <taxon>Pseudomonadati</taxon>
        <taxon>Pseudomonadota</taxon>
        <taxon>Betaproteobacteria</taxon>
        <taxon>Rhodocyclales</taxon>
        <taxon>Zoogloeaceae</taxon>
        <taxon>Pseudazoarcus</taxon>
    </lineage>
</organism>
<evidence type="ECO:0000256" key="1">
    <source>
        <dbReference type="ARBA" id="ARBA00006115"/>
    </source>
</evidence>
<dbReference type="NCBIfam" id="TIGR01479">
    <property type="entry name" value="GMP_PMI"/>
    <property type="match status" value="1"/>
</dbReference>
<dbReference type="SUPFAM" id="SSF51182">
    <property type="entry name" value="RmlC-like cupins"/>
    <property type="match status" value="1"/>
</dbReference>
<dbReference type="AlphaFoldDB" id="A0A2I6S8Z7"/>
<dbReference type="PANTHER" id="PTHR46390:SF1">
    <property type="entry name" value="MANNOSE-1-PHOSPHATE GUANYLYLTRANSFERASE"/>
    <property type="match status" value="1"/>
</dbReference>